<feature type="domain" description="Phosphatidic acid phosphatase type 2/haloperoxidase" evidence="1">
    <location>
        <begin position="24"/>
        <end position="127"/>
    </location>
</feature>
<dbReference type="CDD" id="cd03394">
    <property type="entry name" value="PAP2_like_5"/>
    <property type="match status" value="1"/>
</dbReference>
<evidence type="ECO:0000259" key="1">
    <source>
        <dbReference type="SMART" id="SM00014"/>
    </source>
</evidence>
<organism evidence="2">
    <name type="scientific">marine metagenome</name>
    <dbReference type="NCBI Taxonomy" id="408172"/>
    <lineage>
        <taxon>unclassified sequences</taxon>
        <taxon>metagenomes</taxon>
        <taxon>ecological metagenomes</taxon>
    </lineage>
</organism>
<proteinExistence type="predicted"/>
<sequence>HVDNDRIEPLLDLGNVYLGGKHSLGFAASAEVLRALVLANAMVAPLKIVAGRERPDGSNDYSFPSGHSANAFAISTVFGRRYGREVGLPLFVLAGFVPVARIHDRHHFFSDVVAGSVLGVVAGWAVERGDGEKLVLAPGYARGLWMLQGGWCY</sequence>
<accession>A0A382RET9</accession>
<dbReference type="InterPro" id="IPR000326">
    <property type="entry name" value="PAP2/HPO"/>
</dbReference>
<dbReference type="Gene3D" id="1.20.144.10">
    <property type="entry name" value="Phosphatidic acid phosphatase type 2/haloperoxidase"/>
    <property type="match status" value="1"/>
</dbReference>
<feature type="non-terminal residue" evidence="2">
    <location>
        <position position="1"/>
    </location>
</feature>
<dbReference type="SMART" id="SM00014">
    <property type="entry name" value="acidPPc"/>
    <property type="match status" value="1"/>
</dbReference>
<name>A0A382RET9_9ZZZZ</name>
<dbReference type="AlphaFoldDB" id="A0A382RET9"/>
<evidence type="ECO:0000313" key="2">
    <source>
        <dbReference type="EMBL" id="SVC95685.1"/>
    </source>
</evidence>
<dbReference type="InterPro" id="IPR036938">
    <property type="entry name" value="PAP2/HPO_sf"/>
</dbReference>
<gene>
    <name evidence="2" type="ORF">METZ01_LOCUS348539</name>
</gene>
<dbReference type="PANTHER" id="PTHR14969:SF13">
    <property type="entry name" value="AT30094P"/>
    <property type="match status" value="1"/>
</dbReference>
<dbReference type="EMBL" id="UINC01120902">
    <property type="protein sequence ID" value="SVC95685.1"/>
    <property type="molecule type" value="Genomic_DNA"/>
</dbReference>
<dbReference type="Pfam" id="PF01569">
    <property type="entry name" value="PAP2"/>
    <property type="match status" value="1"/>
</dbReference>
<reference evidence="2" key="1">
    <citation type="submission" date="2018-05" db="EMBL/GenBank/DDBJ databases">
        <authorList>
            <person name="Lanie J.A."/>
            <person name="Ng W.-L."/>
            <person name="Kazmierczak K.M."/>
            <person name="Andrzejewski T.M."/>
            <person name="Davidsen T.M."/>
            <person name="Wayne K.J."/>
            <person name="Tettelin H."/>
            <person name="Glass J.I."/>
            <person name="Rusch D."/>
            <person name="Podicherti R."/>
            <person name="Tsui H.-C.T."/>
            <person name="Winkler M.E."/>
        </authorList>
    </citation>
    <scope>NUCLEOTIDE SEQUENCE</scope>
</reference>
<dbReference type="PANTHER" id="PTHR14969">
    <property type="entry name" value="SPHINGOSINE-1-PHOSPHATE PHOSPHOHYDROLASE"/>
    <property type="match status" value="1"/>
</dbReference>
<protein>
    <recommendedName>
        <fullName evidence="1">Phosphatidic acid phosphatase type 2/haloperoxidase domain-containing protein</fullName>
    </recommendedName>
</protein>
<dbReference type="SUPFAM" id="SSF48317">
    <property type="entry name" value="Acid phosphatase/Vanadium-dependent haloperoxidase"/>
    <property type="match status" value="1"/>
</dbReference>